<name>M9WCP2_9MOLU</name>
<feature type="binding site" evidence="3">
    <location>
        <position position="95"/>
    </location>
    <ligand>
        <name>Zn(2+)</name>
        <dbReference type="ChEBI" id="CHEBI:29105"/>
    </ligand>
</feature>
<protein>
    <submittedName>
        <fullName evidence="6">Mannose-6-phosphate isomerase</fullName>
    </submittedName>
</protein>
<organism evidence="6 7">
    <name type="scientific">Mycoplasma putrefaciens Mput9231</name>
    <dbReference type="NCBI Taxonomy" id="1292033"/>
    <lineage>
        <taxon>Bacteria</taxon>
        <taxon>Bacillati</taxon>
        <taxon>Mycoplasmatota</taxon>
        <taxon>Mollicutes</taxon>
        <taxon>Mycoplasmataceae</taxon>
        <taxon>Mycoplasma</taxon>
    </lineage>
</organism>
<dbReference type="InterPro" id="IPR014628">
    <property type="entry name" value="Man6P_isomerase_Firm_short"/>
</dbReference>
<dbReference type="SUPFAM" id="SSF51182">
    <property type="entry name" value="RmlC-like cupins"/>
    <property type="match status" value="1"/>
</dbReference>
<dbReference type="PIRSF" id="PIRSF036894">
    <property type="entry name" value="PMI_Firm_short"/>
    <property type="match status" value="1"/>
</dbReference>
<reference evidence="6 7" key="1">
    <citation type="journal article" date="2013" name="Genome Announc.">
        <title>Complete Genome Sequence of Mycoplasma putrefaciens Strain 9231, One of the Agents of Contagious Agalactia in Goats.</title>
        <authorList>
            <person name="Dupuy V."/>
            <person name="Sirand-Pugnet P."/>
            <person name="Baranowski E."/>
            <person name="Barre A."/>
            <person name="Breton M."/>
            <person name="Couture C."/>
            <person name="Dordet-Frisoni E."/>
            <person name="Gaurivaud P."/>
            <person name="Jacob D."/>
            <person name="Lemaitre C."/>
            <person name="Manso-Silvan L."/>
            <person name="Nikolski M."/>
            <person name="Nouvel L.X."/>
            <person name="Poumarat F."/>
            <person name="Tardy F."/>
            <person name="Thebault P."/>
            <person name="Theil S."/>
            <person name="Citti C."/>
            <person name="Blanchard A."/>
            <person name="Thiaucourt F."/>
        </authorList>
    </citation>
    <scope>NUCLEOTIDE SEQUENCE [LARGE SCALE GENOMIC DNA]</scope>
    <source>
        <strain evidence="6">Mput9231</strain>
    </source>
</reference>
<dbReference type="Gene3D" id="2.60.120.10">
    <property type="entry name" value="Jelly Rolls"/>
    <property type="match status" value="2"/>
</dbReference>
<dbReference type="InterPro" id="IPR051804">
    <property type="entry name" value="Carb_Metab_Reg_Kinase/Isom"/>
</dbReference>
<dbReference type="KEGG" id="mput:MPUT9231_4890"/>
<dbReference type="PATRIC" id="fig|1292033.3.peg.478"/>
<evidence type="ECO:0000259" key="5">
    <source>
        <dbReference type="Pfam" id="PF20511"/>
    </source>
</evidence>
<gene>
    <name evidence="6" type="primary">pmi</name>
    <name evidence="6" type="ORF">MPUT9231_4890</name>
</gene>
<feature type="binding site" evidence="3">
    <location>
        <position position="112"/>
    </location>
    <ligand>
        <name>Zn(2+)</name>
        <dbReference type="ChEBI" id="CHEBI:29105"/>
    </ligand>
</feature>
<dbReference type="InterPro" id="IPR011051">
    <property type="entry name" value="RmlC_Cupin_sf"/>
</dbReference>
<dbReference type="EMBL" id="CP004357">
    <property type="protein sequence ID" value="AGJ90897.1"/>
    <property type="molecule type" value="Genomic_DNA"/>
</dbReference>
<dbReference type="OrthoDB" id="9808275at2"/>
<keyword evidence="7" id="KW-1185">Reference proteome</keyword>
<dbReference type="PANTHER" id="PTHR42742:SF3">
    <property type="entry name" value="FRUCTOKINASE"/>
    <property type="match status" value="1"/>
</dbReference>
<evidence type="ECO:0000313" key="7">
    <source>
        <dbReference type="Proteomes" id="UP000012984"/>
    </source>
</evidence>
<evidence type="ECO:0000256" key="3">
    <source>
        <dbReference type="PIRSR" id="PIRSR036894-1"/>
    </source>
</evidence>
<dbReference type="GO" id="GO:0005975">
    <property type="term" value="P:carbohydrate metabolic process"/>
    <property type="evidence" value="ECO:0007669"/>
    <property type="project" value="InterPro"/>
</dbReference>
<dbReference type="HOGENOM" id="CLU_020529_0_0_14"/>
<keyword evidence="1 3" id="KW-0479">Metal-binding</keyword>
<dbReference type="PANTHER" id="PTHR42742">
    <property type="entry name" value="TRANSCRIPTIONAL REPRESSOR MPRA"/>
    <property type="match status" value="1"/>
</dbReference>
<evidence type="ECO:0000256" key="2">
    <source>
        <dbReference type="ARBA" id="ARBA00022833"/>
    </source>
</evidence>
<keyword evidence="2 3" id="KW-0862">Zinc</keyword>
<evidence type="ECO:0000256" key="4">
    <source>
        <dbReference type="PIRSR" id="PIRSR036894-2"/>
    </source>
</evidence>
<sequence>MQILKLKPYFSEKLWGGEKLKEFGFDLGQAQKIGEAWVVSAHKNGMSYVSEGEYKNLSLKELFENHKHLFNNYQGQYPLLAKIITAKQNLSVQVHPDDEYALKNHQQLGKPECWYVLDCDKDAEIIYGHHARSAQELVEMINDQNWDQLLKKVKIKKGDFVYVPPGKVHAISANVVVYELQRSSDLTYRLYDYNRIDPKTSQTRRLDLDDAINCITVPDSQISIINQVNQELFSCKWFSIYLLDCSSTSVFQPTEKCDWLQLTVIKGQGTINGIDFKQGQSAITIKGVEPLKVKGKITIVICWIKNDE</sequence>
<dbReference type="Pfam" id="PF20511">
    <property type="entry name" value="PMI_typeI_cat"/>
    <property type="match status" value="1"/>
</dbReference>
<feature type="binding site" evidence="3">
    <location>
        <position position="169"/>
    </location>
    <ligand>
        <name>Zn(2+)</name>
        <dbReference type="ChEBI" id="CHEBI:29105"/>
    </ligand>
</feature>
<feature type="domain" description="Phosphomannose isomerase type I catalytic" evidence="5">
    <location>
        <begin position="3"/>
        <end position="107"/>
    </location>
</feature>
<dbReference type="AlphaFoldDB" id="M9WCP2"/>
<dbReference type="CDD" id="cd07010">
    <property type="entry name" value="cupin_PMI_type_I_N_bac"/>
    <property type="match status" value="1"/>
</dbReference>
<keyword evidence="6" id="KW-0413">Isomerase</keyword>
<feature type="active site" evidence="4">
    <location>
        <position position="189"/>
    </location>
</feature>
<accession>M9WCP2</accession>
<evidence type="ECO:0000256" key="1">
    <source>
        <dbReference type="ARBA" id="ARBA00022723"/>
    </source>
</evidence>
<dbReference type="InterPro" id="IPR014710">
    <property type="entry name" value="RmlC-like_jellyroll"/>
</dbReference>
<evidence type="ECO:0000313" key="6">
    <source>
        <dbReference type="EMBL" id="AGJ90897.1"/>
    </source>
</evidence>
<dbReference type="GO" id="GO:0004476">
    <property type="term" value="F:mannose-6-phosphate isomerase activity"/>
    <property type="evidence" value="ECO:0007669"/>
    <property type="project" value="InterPro"/>
</dbReference>
<dbReference type="eggNOG" id="COG1482">
    <property type="taxonomic scope" value="Bacteria"/>
</dbReference>
<comment type="cofactor">
    <cofactor evidence="3">
        <name>Zn(2+)</name>
        <dbReference type="ChEBI" id="CHEBI:29105"/>
    </cofactor>
    <text evidence="3">Binds 1 zinc ion per subunit.</text>
</comment>
<proteinExistence type="predicted"/>
<dbReference type="RefSeq" id="WP_015587479.1">
    <property type="nucleotide sequence ID" value="NC_021083.1"/>
</dbReference>
<dbReference type="Proteomes" id="UP000012984">
    <property type="component" value="Chromosome"/>
</dbReference>
<dbReference type="InterPro" id="IPR046457">
    <property type="entry name" value="PMI_typeI_cat"/>
</dbReference>
<dbReference type="GO" id="GO:0008270">
    <property type="term" value="F:zinc ion binding"/>
    <property type="evidence" value="ECO:0007669"/>
    <property type="project" value="InterPro"/>
</dbReference>